<dbReference type="Proteomes" id="UP000245119">
    <property type="component" value="Linkage Group LG3"/>
</dbReference>
<feature type="region of interest" description="Disordered" evidence="1">
    <location>
        <begin position="2568"/>
        <end position="2632"/>
    </location>
</feature>
<feature type="compositionally biased region" description="Polar residues" evidence="1">
    <location>
        <begin position="2088"/>
        <end position="2100"/>
    </location>
</feature>
<comment type="caution">
    <text evidence="3">The sequence shown here is derived from an EMBL/GenBank/DDBJ whole genome shotgun (WGS) entry which is preliminary data.</text>
</comment>
<feature type="region of interest" description="Disordered" evidence="1">
    <location>
        <begin position="194"/>
        <end position="244"/>
    </location>
</feature>
<feature type="compositionally biased region" description="Basic residues" evidence="1">
    <location>
        <begin position="659"/>
        <end position="669"/>
    </location>
</feature>
<feature type="compositionally biased region" description="Polar residues" evidence="1">
    <location>
        <begin position="2399"/>
        <end position="2419"/>
    </location>
</feature>
<dbReference type="GO" id="GO:0034451">
    <property type="term" value="C:centriolar satellite"/>
    <property type="evidence" value="ECO:0007669"/>
    <property type="project" value="TreeGrafter"/>
</dbReference>
<feature type="region of interest" description="Disordered" evidence="1">
    <location>
        <begin position="655"/>
        <end position="676"/>
    </location>
</feature>
<feature type="region of interest" description="Disordered" evidence="1">
    <location>
        <begin position="2517"/>
        <end position="2553"/>
    </location>
</feature>
<dbReference type="InterPro" id="IPR057537">
    <property type="entry name" value="C2_C2CD3_N"/>
</dbReference>
<evidence type="ECO:0000259" key="2">
    <source>
        <dbReference type="PROSITE" id="PS50004"/>
    </source>
</evidence>
<feature type="compositionally biased region" description="Polar residues" evidence="1">
    <location>
        <begin position="196"/>
        <end position="213"/>
    </location>
</feature>
<feature type="domain" description="C2" evidence="2">
    <location>
        <begin position="1344"/>
        <end position="1501"/>
    </location>
</feature>
<dbReference type="STRING" id="400727.A0A2T7PP47"/>
<feature type="compositionally biased region" description="Polar residues" evidence="1">
    <location>
        <begin position="2426"/>
        <end position="2443"/>
    </location>
</feature>
<protein>
    <recommendedName>
        <fullName evidence="2">C2 domain-containing protein</fullName>
    </recommendedName>
</protein>
<dbReference type="Gene3D" id="2.60.40.150">
    <property type="entry name" value="C2 domain"/>
    <property type="match status" value="1"/>
</dbReference>
<dbReference type="PROSITE" id="PS50004">
    <property type="entry name" value="C2"/>
    <property type="match status" value="1"/>
</dbReference>
<name>A0A2T7PP47_POMCA</name>
<evidence type="ECO:0000313" key="4">
    <source>
        <dbReference type="Proteomes" id="UP000245119"/>
    </source>
</evidence>
<dbReference type="GO" id="GO:0005814">
    <property type="term" value="C:centriole"/>
    <property type="evidence" value="ECO:0007669"/>
    <property type="project" value="TreeGrafter"/>
</dbReference>
<dbReference type="PANTHER" id="PTHR21254">
    <property type="entry name" value="C2 DOMAIN-CONTAINING PROTEIN 3"/>
    <property type="match status" value="1"/>
</dbReference>
<dbReference type="Pfam" id="PF25339">
    <property type="entry name" value="C2_C2CD3_N"/>
    <property type="match status" value="1"/>
</dbReference>
<proteinExistence type="predicted"/>
<feature type="compositionally biased region" description="Low complexity" evidence="1">
    <location>
        <begin position="2681"/>
        <end position="2690"/>
    </location>
</feature>
<gene>
    <name evidence="3" type="ORF">C0Q70_06469</name>
</gene>
<feature type="region of interest" description="Disordered" evidence="1">
    <location>
        <begin position="2044"/>
        <end position="2129"/>
    </location>
</feature>
<evidence type="ECO:0000256" key="1">
    <source>
        <dbReference type="SAM" id="MobiDB-lite"/>
    </source>
</evidence>
<evidence type="ECO:0000313" key="3">
    <source>
        <dbReference type="EMBL" id="PVD35188.1"/>
    </source>
</evidence>
<feature type="region of interest" description="Disordered" evidence="1">
    <location>
        <begin position="2303"/>
        <end position="2322"/>
    </location>
</feature>
<organism evidence="3 4">
    <name type="scientific">Pomacea canaliculata</name>
    <name type="common">Golden apple snail</name>
    <dbReference type="NCBI Taxonomy" id="400727"/>
    <lineage>
        <taxon>Eukaryota</taxon>
        <taxon>Metazoa</taxon>
        <taxon>Spiralia</taxon>
        <taxon>Lophotrochozoa</taxon>
        <taxon>Mollusca</taxon>
        <taxon>Gastropoda</taxon>
        <taxon>Caenogastropoda</taxon>
        <taxon>Architaenioglossa</taxon>
        <taxon>Ampullarioidea</taxon>
        <taxon>Ampullariidae</taxon>
        <taxon>Pomacea</taxon>
    </lineage>
</organism>
<feature type="region of interest" description="Disordered" evidence="1">
    <location>
        <begin position="905"/>
        <end position="948"/>
    </location>
</feature>
<feature type="compositionally biased region" description="Basic and acidic residues" evidence="1">
    <location>
        <begin position="2380"/>
        <end position="2397"/>
    </location>
</feature>
<feature type="compositionally biased region" description="Basic and acidic residues" evidence="1">
    <location>
        <begin position="2311"/>
        <end position="2322"/>
    </location>
</feature>
<feature type="compositionally biased region" description="Basic and acidic residues" evidence="1">
    <location>
        <begin position="2101"/>
        <end position="2113"/>
    </location>
</feature>
<dbReference type="GO" id="GO:0060271">
    <property type="term" value="P:cilium assembly"/>
    <property type="evidence" value="ECO:0007669"/>
    <property type="project" value="TreeGrafter"/>
</dbReference>
<dbReference type="SUPFAM" id="SSF49562">
    <property type="entry name" value="C2 domain (Calcium/lipid-binding domain, CaLB)"/>
    <property type="match status" value="3"/>
</dbReference>
<accession>A0A2T7PP47</accession>
<keyword evidence="4" id="KW-1185">Reference proteome</keyword>
<dbReference type="EMBL" id="PZQS01000003">
    <property type="protein sequence ID" value="PVD35188.1"/>
    <property type="molecule type" value="Genomic_DNA"/>
</dbReference>
<dbReference type="PANTHER" id="PTHR21254:SF1">
    <property type="entry name" value="C2 DOMAIN-CONTAINING PROTEIN 3"/>
    <property type="match status" value="1"/>
</dbReference>
<dbReference type="InterPro" id="IPR000008">
    <property type="entry name" value="C2_dom"/>
</dbReference>
<dbReference type="GO" id="GO:0071539">
    <property type="term" value="P:protein localization to centrosome"/>
    <property type="evidence" value="ECO:0007669"/>
    <property type="project" value="TreeGrafter"/>
</dbReference>
<feature type="compositionally biased region" description="Basic residues" evidence="1">
    <location>
        <begin position="505"/>
        <end position="516"/>
    </location>
</feature>
<dbReference type="SMART" id="SM00239">
    <property type="entry name" value="C2"/>
    <property type="match status" value="3"/>
</dbReference>
<reference evidence="3 4" key="1">
    <citation type="submission" date="2018-04" db="EMBL/GenBank/DDBJ databases">
        <title>The genome of golden apple snail Pomacea canaliculata provides insight into stress tolerance and invasive adaptation.</title>
        <authorList>
            <person name="Liu C."/>
            <person name="Liu B."/>
            <person name="Ren Y."/>
            <person name="Zhang Y."/>
            <person name="Wang H."/>
            <person name="Li S."/>
            <person name="Jiang F."/>
            <person name="Yin L."/>
            <person name="Zhang G."/>
            <person name="Qian W."/>
            <person name="Fan W."/>
        </authorList>
    </citation>
    <scope>NUCLEOTIDE SEQUENCE [LARGE SCALE GENOMIC DNA]</scope>
    <source>
        <strain evidence="3">SZHN2017</strain>
        <tissue evidence="3">Muscle</tissue>
    </source>
</reference>
<feature type="compositionally biased region" description="Basic residues" evidence="1">
    <location>
        <begin position="534"/>
        <end position="571"/>
    </location>
</feature>
<sequence>MADKFGRMFVWKRCIPRVLRSIMALAHFACPWESWMTEDVKVHTGLPPKVEGQLRCFCKVSINQVIWIGASPPSTIVRIRWWGEDGDGVLFRPHDVKKSTKTTAQTTARYPVRSGPKQFAAYLNDMASLNLEVFTTMLEKSQPVGTSHITQIGLLSNNRPINGFFPVFDPFEKKIGELQVSIMLEPLMASFDGKSSVPTTDSNTDVQKSQDSTLPMAHRPQPHSQRPEKPLEDPSISPASQQYAEGRHGLQAADMKHHLQYNLRDQGHIEGSPVAITTSGAVISMSDLQGNGLPLTSKPSVGFMQNLILCIESMPDQVEGGGDLLSMLLDRGNNLREAMVISSLSRSEEEKHSKVPLAGHHTFPAPQSVQGASSLANHCSRPLIGEATNLPVDMLFGSPLGKKDWQVLQLMNGISPATSMCSEAIDTTSEPGDPLHDHTLLHELFYKHSASDMSELSAEEDMKLNKSQSSGSLHDPGNKRPLSRSSSVSSITALMPEPRVSSGGKSKRSKKLRSKKSNPSETKSPKSGMSQSHSRSRSRSKSRSRSRSPSHSRSRSRSGSRSGSKLKTKLTGKKDSMDCVSDSDVPSTPRSEISRVSFDPVLSDAEDSEQNVQSVARSGVDGLSVERLTLLGRVHVARVSVHSLHLHSLDLSTSGVGKLSHKMPKRSGRPPRPLRNQKPCTYLVEYQFPVVATSRDKLSPNTMATEVMRVASKAVNNGVVSFGHRSVFPLLFDGTALEKWWKSALVFKVFAREKGQQSPYLVGSCGLPLKAILKSDDLQLTPELEIRESRRNMSASSSLRTSSRTRSVGTLKISVELASDHKDFATALAQTRVAELNRTCRIVPITQPSLPQPAVVQHQTSANSVIPVKGKSLSNFCFSIILHCKNDGNFFCFMLMHSENQALHSTSETLGKPPSITKTPAPEQKDSKKPVIPTSVTGHSLEKRQQEETFSDKEVLTLHLMLVVTEGCNISQEGVLPLNACSKKPFILQQQKSDGLGAGEITARNTYIVCRMFWCNDTVHSAVCWGTINPCYNFSQVAPVLVTPGVLDRMRDNYMILEVWDKKASHKNDKLIGIVKLSLHQFFMSFRDKKIANTLLRSQYPVVAVDNYMPIMDPFSGLQFGQISVLLAMGSLDQVSNLRKLKMEGTAEHVQRPHTLLERSFEHIFEITVEGVRGFQMVESMIWGEADCFIQYYFPAQIQSHQTASPTFPMPTMKSFCTPTTLCVPDPSFNHVMHHKFVLSPGMPVQQELLTACADSSGGGLPFEVWCRFYHPNIRDQLMARAMLPLAKICAMVTMLKHSQSAVQSFSLPLTLVCPKSQDKESFPNFMFKHFIQTFFSSLCSLSLQAQSQLAGMGSQWTGSSVCISVDIIRASGLRAAAEAAAMFDPTMQYPAEVGVNAYVHARLSFNEKDERVTSVVARTFSPTFSHHLEFPVPQVFSGHHDDAASLAHALESGQVELEVWHKVPGVPGNSSVPKTNDVLLGVCTVPLASLLSRHTVLGFNQSMSQSPSKPDLTGSHMVGGLEVSVRFAHASDRQHVIEAALTMGWCPAEFGEEHDYWMDKDKSQQQYQLVINIDHVSLPMSCVLLPGQSASDPNACCYIRYRVYDKAAVVSRTCRLKKDGGKLLSELKHKHVVMLQRSAQLQWYLQEEQLQVQAWLTHRVKDRAERPHQRDKLIGTAYVDLSSLCESYRAQHHISKQLPLYKPGVDSLQDAFIKLRITANICGTSSLDDGVMTDITVHEELSDDNSEKSFQHTQGSEEILYKSPGTKMSQDDGDVGSVFNIYLSVERALHLPTVRHTSRSEEVAPTSYISFQQAGSMSPTYTNIVANSVNPVWDYETEVSLSTELLTENSKNLVFKVWHKPEGARKQPGWYNIVDFNGLNRGQIKVSIVPVSLQTSSATTTAETDPALSMLSRGASICNPPSYKFTSATFEYQHASSSIKFASLPVPSSVPPAPFSWDLHNTLGVPAPQDASKSVLFASLRQQLKDLDNITTRLKQRLASEEPDVDGNQPTSARSADILTGTHFGLSTIHTVSSFLGTQDESQFHSRSGVHDESSQVHSPSGTREMVPGGSQFVHMTSEGDSGAFSGENTARSQDCQLSNREEAFGLTRDRSAAGGSDPQKCASQSPETLMTVEGKLSSGNVNSMCSPHDFASNSQTSQGFVTGGGVITDSASASSKCHDGGGLHRDEKGATQNASVVRATKESGDMQAEVQNDLEDDFSESEDDFFGSYHQYRALLDREEATKLEEGSVCSEGDVEAITPRRINNVSSLFVDIGNSNQVGHGTLPFGCPFPIHGHNAVADFSRTYPDQPSHDKQTSKDNSEISQTLLKNGRIMAHMLQHPDNYNVKDQHSFVDSWLAESSVHELDASYSDHVQTQDARMQESAKHLIQRDEKPAGDKTTTQSSREGLTQHTQISSSGLAGLSDGTPSTCLSEGKPNSSLENLSDIHRGAAEVNGCAVSYHDVVPNRQLGSAPGANPPVSSRTHLLSNVELDSLESSSCVQHVDWRGDGPSCQSSVNGHGFYMHHAPSPEEADSSGHEVGKPSFHSQQPLSSRTLKVSDFFSGAGVPRGADSGHCESSEEEFVCQPRAAADRTRDVTSRAGIRNGSLTASSDPPATEDSGLESGAKSSQDERDNALILDPTCNPTSDVFGATQDFFLSVEDLQASMQALQLATRAAASTTTRSSAQVSQDIRSKEQDAAQNAEGKLEAKFSGMHSMRNQQLPTADEVKRIAKIFSTKIS</sequence>
<dbReference type="OrthoDB" id="79771at2759"/>
<feature type="region of interest" description="Disordered" evidence="1">
    <location>
        <begin position="2681"/>
        <end position="2704"/>
    </location>
</feature>
<feature type="region of interest" description="Disordered" evidence="1">
    <location>
        <begin position="2369"/>
        <end position="2443"/>
    </location>
</feature>
<dbReference type="GO" id="GO:0061511">
    <property type="term" value="P:centriole elongation"/>
    <property type="evidence" value="ECO:0007669"/>
    <property type="project" value="TreeGrafter"/>
</dbReference>
<dbReference type="Pfam" id="PF00168">
    <property type="entry name" value="C2"/>
    <property type="match status" value="3"/>
</dbReference>
<dbReference type="InterPro" id="IPR035892">
    <property type="entry name" value="C2_domain_sf"/>
</dbReference>
<feature type="region of interest" description="Disordered" evidence="1">
    <location>
        <begin position="456"/>
        <end position="608"/>
    </location>
</feature>